<keyword evidence="1" id="KW-0418">Kinase</keyword>
<dbReference type="CDD" id="cd16936">
    <property type="entry name" value="HATPase_RsbW-like"/>
    <property type="match status" value="1"/>
</dbReference>
<evidence type="ECO:0000313" key="4">
    <source>
        <dbReference type="Proteomes" id="UP001062165"/>
    </source>
</evidence>
<dbReference type="RefSeq" id="WP_263052197.1">
    <property type="nucleotide sequence ID" value="NZ_CP106735.1"/>
</dbReference>
<gene>
    <name evidence="3" type="ORF">N7E81_05055</name>
</gene>
<keyword evidence="3" id="KW-0067">ATP-binding</keyword>
<dbReference type="InterPro" id="IPR050267">
    <property type="entry name" value="Anti-sigma-factor_SerPK"/>
</dbReference>
<name>A0ABY6D2S9_9BACT</name>
<evidence type="ECO:0000259" key="2">
    <source>
        <dbReference type="Pfam" id="PF13581"/>
    </source>
</evidence>
<dbReference type="PANTHER" id="PTHR35526">
    <property type="entry name" value="ANTI-SIGMA-F FACTOR RSBW-RELATED"/>
    <property type="match status" value="1"/>
</dbReference>
<protein>
    <submittedName>
        <fullName evidence="3">ATP-binding protein</fullName>
    </submittedName>
</protein>
<feature type="domain" description="Histidine kinase/HSP90-like ATPase" evidence="2">
    <location>
        <begin position="10"/>
        <end position="133"/>
    </location>
</feature>
<dbReference type="Proteomes" id="UP001062165">
    <property type="component" value="Chromosome"/>
</dbReference>
<dbReference type="EMBL" id="CP106735">
    <property type="protein sequence ID" value="UXX80467.1"/>
    <property type="molecule type" value="Genomic_DNA"/>
</dbReference>
<dbReference type="InterPro" id="IPR036890">
    <property type="entry name" value="HATPase_C_sf"/>
</dbReference>
<proteinExistence type="predicted"/>
<dbReference type="Gene3D" id="3.30.565.10">
    <property type="entry name" value="Histidine kinase-like ATPase, C-terminal domain"/>
    <property type="match status" value="1"/>
</dbReference>
<organism evidence="3 4">
    <name type="scientific">Reichenbachiella carrageenanivorans</name>
    <dbReference type="NCBI Taxonomy" id="2979869"/>
    <lineage>
        <taxon>Bacteria</taxon>
        <taxon>Pseudomonadati</taxon>
        <taxon>Bacteroidota</taxon>
        <taxon>Cytophagia</taxon>
        <taxon>Cytophagales</taxon>
        <taxon>Reichenbachiellaceae</taxon>
        <taxon>Reichenbachiella</taxon>
    </lineage>
</organism>
<keyword evidence="1" id="KW-0723">Serine/threonine-protein kinase</keyword>
<accession>A0ABY6D2S9</accession>
<dbReference type="InterPro" id="IPR003594">
    <property type="entry name" value="HATPase_dom"/>
</dbReference>
<evidence type="ECO:0000313" key="3">
    <source>
        <dbReference type="EMBL" id="UXX80467.1"/>
    </source>
</evidence>
<dbReference type="GO" id="GO:0005524">
    <property type="term" value="F:ATP binding"/>
    <property type="evidence" value="ECO:0007669"/>
    <property type="project" value="UniProtKB-KW"/>
</dbReference>
<reference evidence="3" key="1">
    <citation type="submission" date="2022-10" db="EMBL/GenBank/DDBJ databases">
        <title>Comparative genomics and taxonomic characterization of three novel marine species of genus Reichenbachiella exhibiting antioxidant and polysaccharide degradation activities.</title>
        <authorList>
            <person name="Muhammad N."/>
            <person name="Lee Y.-J."/>
            <person name="Ko J."/>
            <person name="Kim S.-G."/>
        </authorList>
    </citation>
    <scope>NUCLEOTIDE SEQUENCE</scope>
    <source>
        <strain evidence="3">Wsw4-B4</strain>
    </source>
</reference>
<keyword evidence="3" id="KW-0547">Nucleotide-binding</keyword>
<dbReference type="Pfam" id="PF13581">
    <property type="entry name" value="HATPase_c_2"/>
    <property type="match status" value="1"/>
</dbReference>
<keyword evidence="1" id="KW-0808">Transferase</keyword>
<evidence type="ECO:0000256" key="1">
    <source>
        <dbReference type="ARBA" id="ARBA00022527"/>
    </source>
</evidence>
<keyword evidence="4" id="KW-1185">Reference proteome</keyword>
<sequence length="139" mass="16127">MHQFKTNCKRERLKEIRHFVAEVLTDIGLSEIDAHKVILAVDEVCANLIIHSNKCNPSECLEVFIEDHGLDGVLFEIIDYGVGFNYNNYKEPNLEEIIRKRKKGGLGIMLVKNIMDTVEFKNEENKNICRMIKKFTKTK</sequence>
<dbReference type="SUPFAM" id="SSF55874">
    <property type="entry name" value="ATPase domain of HSP90 chaperone/DNA topoisomerase II/histidine kinase"/>
    <property type="match status" value="1"/>
</dbReference>